<gene>
    <name evidence="2" type="ORF">SAMN06269250_6253</name>
</gene>
<dbReference type="Pfam" id="PF12728">
    <property type="entry name" value="HTH_17"/>
    <property type="match status" value="1"/>
</dbReference>
<dbReference type="InterPro" id="IPR041657">
    <property type="entry name" value="HTH_17"/>
</dbReference>
<evidence type="ECO:0000313" key="2">
    <source>
        <dbReference type="EMBL" id="SOD99036.1"/>
    </source>
</evidence>
<evidence type="ECO:0000259" key="1">
    <source>
        <dbReference type="Pfam" id="PF12728"/>
    </source>
</evidence>
<proteinExistence type="predicted"/>
<accession>A0A286GV30</accession>
<dbReference type="RefSeq" id="WP_179830337.1">
    <property type="nucleotide sequence ID" value="NZ_OCNH01000009.1"/>
</dbReference>
<feature type="domain" description="Helix-turn-helix" evidence="1">
    <location>
        <begin position="45"/>
        <end position="85"/>
    </location>
</feature>
<dbReference type="AlphaFoldDB" id="A0A286GV30"/>
<reference evidence="3" key="1">
    <citation type="submission" date="2017-09" db="EMBL/GenBank/DDBJ databases">
        <authorList>
            <person name="Varghese N."/>
            <person name="Submissions S."/>
        </authorList>
    </citation>
    <scope>NUCLEOTIDE SEQUENCE [LARGE SCALE GENOMIC DNA]</scope>
    <source>
        <strain evidence="3">DSM 29961</strain>
    </source>
</reference>
<organism evidence="2 3">
    <name type="scientific">Spirosoma fluviale</name>
    <dbReference type="NCBI Taxonomy" id="1597977"/>
    <lineage>
        <taxon>Bacteria</taxon>
        <taxon>Pseudomonadati</taxon>
        <taxon>Bacteroidota</taxon>
        <taxon>Cytophagia</taxon>
        <taxon>Cytophagales</taxon>
        <taxon>Cytophagaceae</taxon>
        <taxon>Spirosoma</taxon>
    </lineage>
</organism>
<keyword evidence="3" id="KW-1185">Reference proteome</keyword>
<protein>
    <submittedName>
        <fullName evidence="2">Helix-turn-helix domain-containing protein</fullName>
    </submittedName>
</protein>
<evidence type="ECO:0000313" key="3">
    <source>
        <dbReference type="Proteomes" id="UP000219452"/>
    </source>
</evidence>
<sequence length="97" mass="11091">MSNPFEPINARLNNLEALTLEVLQLLRSANQTDTDEIGGIELARQVTRLSAARIYTLVSERKLPHKKRGNRLTFRRSELLTWLDEGNRAEQKGGFEL</sequence>
<name>A0A286GV30_9BACT</name>
<dbReference type="Proteomes" id="UP000219452">
    <property type="component" value="Unassembled WGS sequence"/>
</dbReference>
<dbReference type="EMBL" id="OCNH01000009">
    <property type="protein sequence ID" value="SOD99036.1"/>
    <property type="molecule type" value="Genomic_DNA"/>
</dbReference>